<dbReference type="PRINTS" id="PR00463">
    <property type="entry name" value="EP450I"/>
</dbReference>
<evidence type="ECO:0000256" key="2">
    <source>
        <dbReference type="ARBA" id="ARBA00010617"/>
    </source>
</evidence>
<reference evidence="9 10" key="1">
    <citation type="submission" date="2019-11" db="EMBL/GenBank/DDBJ databases">
        <title>Complete genome sequence of Corynebacterium kalinowskii 1959, a novel Corynebacterium species isolated from soil of a small paddock in Vilsendorf, Germany.</title>
        <authorList>
            <person name="Schaffert L."/>
            <person name="Ruwe M."/>
            <person name="Milse J."/>
            <person name="Hanuschka K."/>
            <person name="Ortseifen V."/>
            <person name="Droste J."/>
            <person name="Brandt D."/>
            <person name="Schlueter L."/>
            <person name="Kutter Y."/>
            <person name="Vinke S."/>
            <person name="Viehoefer P."/>
            <person name="Jacob L."/>
            <person name="Luebke N.-C."/>
            <person name="Schulte-Berndt E."/>
            <person name="Hain C."/>
            <person name="Linder M."/>
            <person name="Schmidt P."/>
            <person name="Wollenschlaeger L."/>
            <person name="Luttermann T."/>
            <person name="Thieme E."/>
            <person name="Hassa J."/>
            <person name="Haak M."/>
            <person name="Wittchen M."/>
            <person name="Mentz A."/>
            <person name="Persicke M."/>
            <person name="Busche T."/>
            <person name="Ruckert C."/>
        </authorList>
    </citation>
    <scope>NUCLEOTIDE SEQUENCE [LARGE SCALE GENOMIC DNA]</scope>
    <source>
        <strain evidence="9 10">2039</strain>
    </source>
</reference>
<evidence type="ECO:0000313" key="9">
    <source>
        <dbReference type="EMBL" id="QGU06147.1"/>
    </source>
</evidence>
<evidence type="ECO:0000256" key="7">
    <source>
        <dbReference type="ARBA" id="ARBA00023033"/>
    </source>
</evidence>
<dbReference type="GO" id="GO:0016705">
    <property type="term" value="F:oxidoreductase activity, acting on paired donors, with incorporation or reduction of molecular oxygen"/>
    <property type="evidence" value="ECO:0007669"/>
    <property type="project" value="InterPro"/>
</dbReference>
<protein>
    <submittedName>
        <fullName evidence="9">Fatty-acid peroxygenase</fullName>
        <ecNumber evidence="9">1.11.2.4</ecNumber>
    </submittedName>
</protein>
<keyword evidence="9" id="KW-0575">Peroxidase</keyword>
<name>A0A6B8W2A6_9CORY</name>
<dbReference type="Pfam" id="PF00067">
    <property type="entry name" value="p450"/>
    <property type="match status" value="1"/>
</dbReference>
<keyword evidence="4 8" id="KW-0479">Metal-binding</keyword>
<dbReference type="GO" id="GO:0020037">
    <property type="term" value="F:heme binding"/>
    <property type="evidence" value="ECO:0007669"/>
    <property type="project" value="InterPro"/>
</dbReference>
<sequence length="425" mass="46857">MSTPPKIRTEQALNLLKHGYLFTSRVRRKAGAHPNADTPVNLTLMGKRATLLRGEEGVKLFYDTDKVKRAGAMPKFIQVPLFGSGAVHTLDGEAHRVRKNALADQVYEDEPVARFKTLVAEEVQTTLDRWRQQPGNVYDDFALAYGRAAFRWAGISVSTPEMERQARSLSRLLDNFGTPKGNPVAWVERWRADRWYRSLIAGVRAGEINAPASSALASMAELRDEHGELVDEHTAGVELQNLTRPTIAVSRFAAFAAVSLVEHPEWAERIRVAAGEELIDIPEATAFAQEVRRTYPFVPMLPALATTDTEIKGCPIRRGQRILLDILGTNTAHTEWEDADTFDPARFLDAGDAEQLGAFIPQGGGEVRSGHRCPGEKIAVTALSVGVAALARSEVQVSRETEDQTFSWTQFLTRPATGVRVHLAG</sequence>
<keyword evidence="3 8" id="KW-0349">Heme</keyword>
<dbReference type="Proteomes" id="UP000424462">
    <property type="component" value="Chromosome"/>
</dbReference>
<gene>
    <name evidence="9" type="primary">cypC</name>
    <name evidence="9" type="ORF">COCCU_00895</name>
</gene>
<comment type="similarity">
    <text evidence="2">Belongs to the cytochrome P450 family.</text>
</comment>
<dbReference type="EC" id="1.11.2.4" evidence="9"/>
<evidence type="ECO:0000256" key="1">
    <source>
        <dbReference type="ARBA" id="ARBA00001971"/>
    </source>
</evidence>
<keyword evidence="5 9" id="KW-0560">Oxidoreductase</keyword>
<keyword evidence="6 8" id="KW-0408">Iron</keyword>
<dbReference type="GO" id="GO:0005506">
    <property type="term" value="F:iron ion binding"/>
    <property type="evidence" value="ECO:0007669"/>
    <property type="project" value="InterPro"/>
</dbReference>
<dbReference type="InterPro" id="IPR002401">
    <property type="entry name" value="Cyt_P450_E_grp-I"/>
</dbReference>
<dbReference type="GO" id="GO:0004601">
    <property type="term" value="F:peroxidase activity"/>
    <property type="evidence" value="ECO:0007669"/>
    <property type="project" value="UniProtKB-KW"/>
</dbReference>
<dbReference type="GO" id="GO:0004497">
    <property type="term" value="F:monooxygenase activity"/>
    <property type="evidence" value="ECO:0007669"/>
    <property type="project" value="UniProtKB-KW"/>
</dbReference>
<evidence type="ECO:0000256" key="8">
    <source>
        <dbReference type="PIRSR" id="PIRSR602401-1"/>
    </source>
</evidence>
<dbReference type="EMBL" id="CP046455">
    <property type="protein sequence ID" value="QGU06147.1"/>
    <property type="molecule type" value="Genomic_DNA"/>
</dbReference>
<comment type="cofactor">
    <cofactor evidence="1 8">
        <name>heme</name>
        <dbReference type="ChEBI" id="CHEBI:30413"/>
    </cofactor>
</comment>
<organism evidence="9 10">
    <name type="scientific">Corynebacterium occultum</name>
    <dbReference type="NCBI Taxonomy" id="2675219"/>
    <lineage>
        <taxon>Bacteria</taxon>
        <taxon>Bacillati</taxon>
        <taxon>Actinomycetota</taxon>
        <taxon>Actinomycetes</taxon>
        <taxon>Mycobacteriales</taxon>
        <taxon>Corynebacteriaceae</taxon>
        <taxon>Corynebacterium</taxon>
    </lineage>
</organism>
<dbReference type="InterPro" id="IPR001128">
    <property type="entry name" value="Cyt_P450"/>
</dbReference>
<proteinExistence type="inferred from homology"/>
<evidence type="ECO:0000313" key="10">
    <source>
        <dbReference type="Proteomes" id="UP000424462"/>
    </source>
</evidence>
<dbReference type="InterPro" id="IPR036396">
    <property type="entry name" value="Cyt_P450_sf"/>
</dbReference>
<dbReference type="GO" id="GO:0016125">
    <property type="term" value="P:sterol metabolic process"/>
    <property type="evidence" value="ECO:0007669"/>
    <property type="project" value="TreeGrafter"/>
</dbReference>
<dbReference type="PANTHER" id="PTHR24286:SF24">
    <property type="entry name" value="LANOSTEROL 14-ALPHA DEMETHYLASE"/>
    <property type="match status" value="1"/>
</dbReference>
<evidence type="ECO:0000256" key="5">
    <source>
        <dbReference type="ARBA" id="ARBA00023002"/>
    </source>
</evidence>
<dbReference type="PANTHER" id="PTHR24286">
    <property type="entry name" value="CYTOCHROME P450 26"/>
    <property type="match status" value="1"/>
</dbReference>
<accession>A0A6B8W2A6</accession>
<evidence type="ECO:0000256" key="6">
    <source>
        <dbReference type="ARBA" id="ARBA00023004"/>
    </source>
</evidence>
<keyword evidence="7" id="KW-0503">Monooxygenase</keyword>
<dbReference type="SUPFAM" id="SSF48264">
    <property type="entry name" value="Cytochrome P450"/>
    <property type="match status" value="1"/>
</dbReference>
<evidence type="ECO:0000256" key="3">
    <source>
        <dbReference type="ARBA" id="ARBA00022617"/>
    </source>
</evidence>
<dbReference type="Gene3D" id="1.10.630.10">
    <property type="entry name" value="Cytochrome P450"/>
    <property type="match status" value="1"/>
</dbReference>
<dbReference type="RefSeq" id="WP_156229750.1">
    <property type="nucleotide sequence ID" value="NZ_CP046455.1"/>
</dbReference>
<keyword evidence="10" id="KW-1185">Reference proteome</keyword>
<feature type="binding site" description="axial binding residue" evidence="8">
    <location>
        <position position="373"/>
    </location>
    <ligand>
        <name>heme</name>
        <dbReference type="ChEBI" id="CHEBI:30413"/>
    </ligand>
    <ligandPart>
        <name>Fe</name>
        <dbReference type="ChEBI" id="CHEBI:18248"/>
    </ligandPart>
</feature>
<dbReference type="KEGG" id="cok:COCCU_00895"/>
<dbReference type="AlphaFoldDB" id="A0A6B8W2A6"/>
<evidence type="ECO:0000256" key="4">
    <source>
        <dbReference type="ARBA" id="ARBA00022723"/>
    </source>
</evidence>